<feature type="transmembrane region" description="Helical" evidence="10">
    <location>
        <begin position="57"/>
        <end position="79"/>
    </location>
</feature>
<evidence type="ECO:0000256" key="7">
    <source>
        <dbReference type="ARBA" id="ARBA00022989"/>
    </source>
</evidence>
<keyword evidence="4 9" id="KW-0812">Transmembrane</keyword>
<evidence type="ECO:0000256" key="4">
    <source>
        <dbReference type="ARBA" id="ARBA00022692"/>
    </source>
</evidence>
<dbReference type="STRING" id="2020962.A0A2N1JE98"/>
<name>A0A2N1JE98_9BASI</name>
<evidence type="ECO:0000313" key="13">
    <source>
        <dbReference type="Proteomes" id="UP000232875"/>
    </source>
</evidence>
<evidence type="ECO:0000256" key="10">
    <source>
        <dbReference type="SAM" id="Phobius"/>
    </source>
</evidence>
<sequence length="1012" mass="111943">MCQRVRNFAHASFFLDGVVPSSGIQHNGGLWNSVRGIWFAPAPSAQYVQYEHSASDALFALTWGIVLLALRGVLMRVLFVPIAHVLVKRPAPDKLNQLSHRAKYEKNIDRFGEQFWAVVLYCTSFLLVCTSAYRQKLWPWDPKMLWQDYPQTTLDGLTKAMYLWEASNYVHQVFVINLEQRRSDYVQMFFHHIVTLLLIGGSYVGNFTRIGTVILLLLDPSDVLLALAKMLKYMGWQTLCDIMFGAFMISWTIFRHIFYMIVLKSCIMDAPRLIKFAPTIDIQSGYAFTKTSFRIFIGLLIVLQLVLLVWYSMILKVAMRVVTNDGAIDSRSDEESEEAYLRDYVWPDTYLVWKIHDGCIVEAKRPMSFDQLLVPPSPGDEPPRVMELYEVLRALKWAQRDERVRGIVADFSALHVPPTVAPQRLGLAQMEEILQALHEFHAAKHEQFGADHTASIAWTDTFDNQGAYLLASGFDRVYMQPSGQVPLVGLSSQIPFFKRLLHWAGIRVHAEAREEYKSMVSPFIQETLPPAQLAEHSKLLGELNRGYAYAVGVSRFANLAPCEATDRVAALAHNGPFTAKEAKDNGLIDDICYKRDILKQLLTPEELELEKTGGNALRRFKTLMHYAQTSDDTFARTLSKDEVVRVGVVYLLGGISNASGPFSVSAAIQGLKEAVQDPEIKTIVLRIDSGGGDVVASETLWDAVRRVRSEFGKPVIASFGNTAASGAYYVATATDTIFAGENTVTGSIGVAALRPTITHALLDRLQLNVQGFFTGSSAQSTLQDLDADQLAHMKKSIDATYADFLDKVKQGRALSNDVLREVAGGRVMTGLTAWTQCAIGAAQSGAPGAALSAQGTTLQDAAALLSQWRTESKTGTSGNDAIYVERQGPFTNVHSLQDAAQEAQDAAIQADLARISHQTSPYGRGLIDAIGGLWDAAMHATNLTLQMEAKALQEQHQVSEEEAMAMLRPKCGRADNPTHAHALTADMYHSGSAYSSLASRESLTLARCFAHS</sequence>
<evidence type="ECO:0000313" key="12">
    <source>
        <dbReference type="EMBL" id="PKI84846.1"/>
    </source>
</evidence>
<proteinExistence type="inferred from homology"/>
<keyword evidence="7 10" id="KW-1133">Transmembrane helix</keyword>
<dbReference type="InterPro" id="IPR002142">
    <property type="entry name" value="Peptidase_S49"/>
</dbReference>
<dbReference type="InterPro" id="IPR047217">
    <property type="entry name" value="S49_SppA_67K_type_N"/>
</dbReference>
<dbReference type="GO" id="GO:0006508">
    <property type="term" value="P:proteolysis"/>
    <property type="evidence" value="ECO:0007669"/>
    <property type="project" value="UniProtKB-KW"/>
</dbReference>
<dbReference type="Proteomes" id="UP000232875">
    <property type="component" value="Unassembled WGS sequence"/>
</dbReference>
<feature type="transmembrane region" description="Helical" evidence="10">
    <location>
        <begin position="295"/>
        <end position="314"/>
    </location>
</feature>
<dbReference type="Pfam" id="PF03798">
    <property type="entry name" value="TRAM_LAG1_CLN8"/>
    <property type="match status" value="1"/>
</dbReference>
<dbReference type="GO" id="GO:0016020">
    <property type="term" value="C:membrane"/>
    <property type="evidence" value="ECO:0007669"/>
    <property type="project" value="UniProtKB-SubCell"/>
</dbReference>
<dbReference type="PANTHER" id="PTHR33209">
    <property type="entry name" value="PROTEASE 4"/>
    <property type="match status" value="1"/>
</dbReference>
<evidence type="ECO:0000256" key="6">
    <source>
        <dbReference type="ARBA" id="ARBA00022825"/>
    </source>
</evidence>
<evidence type="ECO:0000256" key="5">
    <source>
        <dbReference type="ARBA" id="ARBA00022801"/>
    </source>
</evidence>
<dbReference type="GO" id="GO:0008236">
    <property type="term" value="F:serine-type peptidase activity"/>
    <property type="evidence" value="ECO:0007669"/>
    <property type="project" value="UniProtKB-KW"/>
</dbReference>
<evidence type="ECO:0000256" key="8">
    <source>
        <dbReference type="ARBA" id="ARBA00023136"/>
    </source>
</evidence>
<comment type="subcellular location">
    <subcellularLocation>
        <location evidence="1">Membrane</location>
        <topology evidence="1">Multi-pass membrane protein</topology>
    </subcellularLocation>
</comment>
<evidence type="ECO:0000256" key="9">
    <source>
        <dbReference type="PROSITE-ProRule" id="PRU00205"/>
    </source>
</evidence>
<dbReference type="OrthoDB" id="45421at2759"/>
<protein>
    <recommendedName>
        <fullName evidence="11">TLC domain-containing protein</fullName>
    </recommendedName>
</protein>
<feature type="transmembrane region" description="Helical" evidence="10">
    <location>
        <begin position="230"/>
        <end position="251"/>
    </location>
</feature>
<reference evidence="12 13" key="1">
    <citation type="submission" date="2017-10" db="EMBL/GenBank/DDBJ databases">
        <title>A novel species of cold-tolerant Malassezia isolated from bats.</title>
        <authorList>
            <person name="Lorch J.M."/>
            <person name="Palmer J.M."/>
            <person name="Vanderwolf K.J."/>
            <person name="Schmidt K.Z."/>
            <person name="Verant M.L."/>
            <person name="Weller T.J."/>
            <person name="Blehert D.S."/>
        </authorList>
    </citation>
    <scope>NUCLEOTIDE SEQUENCE [LARGE SCALE GENOMIC DNA]</scope>
    <source>
        <strain evidence="12 13">NWHC:44797-103</strain>
    </source>
</reference>
<keyword evidence="3" id="KW-0645">Protease</keyword>
<dbReference type="InterPro" id="IPR006634">
    <property type="entry name" value="TLC-dom"/>
</dbReference>
<keyword evidence="13" id="KW-1185">Reference proteome</keyword>
<evidence type="ECO:0000256" key="2">
    <source>
        <dbReference type="ARBA" id="ARBA00008683"/>
    </source>
</evidence>
<feature type="transmembrane region" description="Helical" evidence="10">
    <location>
        <begin position="189"/>
        <end position="218"/>
    </location>
</feature>
<dbReference type="Gene3D" id="3.90.226.10">
    <property type="entry name" value="2-enoyl-CoA Hydratase, Chain A, domain 1"/>
    <property type="match status" value="2"/>
</dbReference>
<dbReference type="CDD" id="cd07018">
    <property type="entry name" value="S49_SppA_67K_type"/>
    <property type="match status" value="1"/>
</dbReference>
<dbReference type="CDD" id="cd07023">
    <property type="entry name" value="S49_Sppa_N_C"/>
    <property type="match status" value="1"/>
</dbReference>
<dbReference type="SUPFAM" id="SSF52096">
    <property type="entry name" value="ClpP/crotonase"/>
    <property type="match status" value="2"/>
</dbReference>
<dbReference type="AlphaFoldDB" id="A0A2N1JE98"/>
<evidence type="ECO:0000259" key="11">
    <source>
        <dbReference type="PROSITE" id="PS50922"/>
    </source>
</evidence>
<accession>A0A2N1JE98</accession>
<comment type="similarity">
    <text evidence="2">Belongs to the peptidase S49 family.</text>
</comment>
<dbReference type="EMBL" id="KZ454988">
    <property type="protein sequence ID" value="PKI84846.1"/>
    <property type="molecule type" value="Genomic_DNA"/>
</dbReference>
<feature type="transmembrane region" description="Helical" evidence="10">
    <location>
        <begin position="115"/>
        <end position="133"/>
    </location>
</feature>
<keyword evidence="6" id="KW-0720">Serine protease</keyword>
<dbReference type="InterPro" id="IPR047272">
    <property type="entry name" value="S49_SppA_C"/>
</dbReference>
<dbReference type="InterPro" id="IPR029045">
    <property type="entry name" value="ClpP/crotonase-like_dom_sf"/>
</dbReference>
<dbReference type="PANTHER" id="PTHR33209:SF1">
    <property type="entry name" value="PEPTIDASE S49 DOMAIN-CONTAINING PROTEIN"/>
    <property type="match status" value="1"/>
</dbReference>
<feature type="domain" description="TLC" evidence="11">
    <location>
        <begin position="102"/>
        <end position="323"/>
    </location>
</feature>
<organism evidence="12 13">
    <name type="scientific">Malassezia vespertilionis</name>
    <dbReference type="NCBI Taxonomy" id="2020962"/>
    <lineage>
        <taxon>Eukaryota</taxon>
        <taxon>Fungi</taxon>
        <taxon>Dikarya</taxon>
        <taxon>Basidiomycota</taxon>
        <taxon>Ustilaginomycotina</taxon>
        <taxon>Malasseziomycetes</taxon>
        <taxon>Malasseziales</taxon>
        <taxon>Malasseziaceae</taxon>
        <taxon>Malassezia</taxon>
    </lineage>
</organism>
<evidence type="ECO:0000256" key="1">
    <source>
        <dbReference type="ARBA" id="ARBA00004141"/>
    </source>
</evidence>
<dbReference type="Pfam" id="PF01343">
    <property type="entry name" value="Peptidase_S49"/>
    <property type="match status" value="2"/>
</dbReference>
<keyword evidence="5" id="KW-0378">Hydrolase</keyword>
<dbReference type="PROSITE" id="PS50922">
    <property type="entry name" value="TLC"/>
    <property type="match status" value="1"/>
</dbReference>
<evidence type="ECO:0000256" key="3">
    <source>
        <dbReference type="ARBA" id="ARBA00022670"/>
    </source>
</evidence>
<dbReference type="SMART" id="SM00724">
    <property type="entry name" value="TLC"/>
    <property type="match status" value="1"/>
</dbReference>
<keyword evidence="8 9" id="KW-0472">Membrane</keyword>
<gene>
    <name evidence="12" type="ORF">MVES_001054</name>
</gene>